<keyword evidence="4" id="KW-1185">Reference proteome</keyword>
<comment type="caution">
    <text evidence="3">The sequence shown here is derived from an EMBL/GenBank/DDBJ whole genome shotgun (WGS) entry which is preliminary data.</text>
</comment>
<keyword evidence="2" id="KW-0732">Signal</keyword>
<feature type="compositionally biased region" description="Basic residues" evidence="1">
    <location>
        <begin position="107"/>
        <end position="128"/>
    </location>
</feature>
<proteinExistence type="predicted"/>
<organism evidence="3 4">
    <name type="scientific">Lasiosphaeria hispida</name>
    <dbReference type="NCBI Taxonomy" id="260671"/>
    <lineage>
        <taxon>Eukaryota</taxon>
        <taxon>Fungi</taxon>
        <taxon>Dikarya</taxon>
        <taxon>Ascomycota</taxon>
        <taxon>Pezizomycotina</taxon>
        <taxon>Sordariomycetes</taxon>
        <taxon>Sordariomycetidae</taxon>
        <taxon>Sordariales</taxon>
        <taxon>Lasiosphaeriaceae</taxon>
        <taxon>Lasiosphaeria</taxon>
    </lineage>
</organism>
<feature type="region of interest" description="Disordered" evidence="1">
    <location>
        <begin position="104"/>
        <end position="147"/>
    </location>
</feature>
<sequence length="147" mass="16116">MPTHPAGFQASRWGGLSVLSSVLPVLPGAAALLGKLDTCRQGVWPFDSSVVHMAVPGTRAPVSQWRCCWPLKSGTAARWLARGWVLAVAWFAAHHRPHVSPFLTCRSKARKQQRGSSRHSNARGRQAGRRPVPTTARERAQASRSRH</sequence>
<evidence type="ECO:0000313" key="4">
    <source>
        <dbReference type="Proteomes" id="UP001275084"/>
    </source>
</evidence>
<dbReference type="AlphaFoldDB" id="A0AAJ0HMU2"/>
<evidence type="ECO:0000256" key="1">
    <source>
        <dbReference type="SAM" id="MobiDB-lite"/>
    </source>
</evidence>
<feature type="chain" id="PRO_5042614571" description="Secreted protein" evidence="2">
    <location>
        <begin position="32"/>
        <end position="147"/>
    </location>
</feature>
<reference evidence="3" key="1">
    <citation type="journal article" date="2023" name="Mol. Phylogenet. Evol.">
        <title>Genome-scale phylogeny and comparative genomics of the fungal order Sordariales.</title>
        <authorList>
            <person name="Hensen N."/>
            <person name="Bonometti L."/>
            <person name="Westerberg I."/>
            <person name="Brannstrom I.O."/>
            <person name="Guillou S."/>
            <person name="Cros-Aarteil S."/>
            <person name="Calhoun S."/>
            <person name="Haridas S."/>
            <person name="Kuo A."/>
            <person name="Mondo S."/>
            <person name="Pangilinan J."/>
            <person name="Riley R."/>
            <person name="LaButti K."/>
            <person name="Andreopoulos B."/>
            <person name="Lipzen A."/>
            <person name="Chen C."/>
            <person name="Yan M."/>
            <person name="Daum C."/>
            <person name="Ng V."/>
            <person name="Clum A."/>
            <person name="Steindorff A."/>
            <person name="Ohm R.A."/>
            <person name="Martin F."/>
            <person name="Silar P."/>
            <person name="Natvig D.O."/>
            <person name="Lalanne C."/>
            <person name="Gautier V."/>
            <person name="Ament-Velasquez S.L."/>
            <person name="Kruys A."/>
            <person name="Hutchinson M.I."/>
            <person name="Powell A.J."/>
            <person name="Barry K."/>
            <person name="Miller A.N."/>
            <person name="Grigoriev I.V."/>
            <person name="Debuchy R."/>
            <person name="Gladieux P."/>
            <person name="Hiltunen Thoren M."/>
            <person name="Johannesson H."/>
        </authorList>
    </citation>
    <scope>NUCLEOTIDE SEQUENCE</scope>
    <source>
        <strain evidence="3">CBS 955.72</strain>
    </source>
</reference>
<dbReference type="EMBL" id="JAUIQD010000003">
    <property type="protein sequence ID" value="KAK3357481.1"/>
    <property type="molecule type" value="Genomic_DNA"/>
</dbReference>
<gene>
    <name evidence="3" type="ORF">B0T25DRAFT_539324</name>
</gene>
<reference evidence="3" key="2">
    <citation type="submission" date="2023-06" db="EMBL/GenBank/DDBJ databases">
        <authorList>
            <consortium name="Lawrence Berkeley National Laboratory"/>
            <person name="Haridas S."/>
            <person name="Hensen N."/>
            <person name="Bonometti L."/>
            <person name="Westerberg I."/>
            <person name="Brannstrom I.O."/>
            <person name="Guillou S."/>
            <person name="Cros-Aarteil S."/>
            <person name="Calhoun S."/>
            <person name="Kuo A."/>
            <person name="Mondo S."/>
            <person name="Pangilinan J."/>
            <person name="Riley R."/>
            <person name="Labutti K."/>
            <person name="Andreopoulos B."/>
            <person name="Lipzen A."/>
            <person name="Chen C."/>
            <person name="Yanf M."/>
            <person name="Daum C."/>
            <person name="Ng V."/>
            <person name="Clum A."/>
            <person name="Steindorff A."/>
            <person name="Ohm R."/>
            <person name="Martin F."/>
            <person name="Silar P."/>
            <person name="Natvig D."/>
            <person name="Lalanne C."/>
            <person name="Gautier V."/>
            <person name="Ament-Velasquez S.L."/>
            <person name="Kruys A."/>
            <person name="Hutchinson M.I."/>
            <person name="Powell A.J."/>
            <person name="Barry K."/>
            <person name="Miller A.N."/>
            <person name="Grigoriev I.V."/>
            <person name="Debuchy R."/>
            <person name="Gladieux P."/>
            <person name="Thoren M.H."/>
            <person name="Johannesson H."/>
        </authorList>
    </citation>
    <scope>NUCLEOTIDE SEQUENCE</scope>
    <source>
        <strain evidence="3">CBS 955.72</strain>
    </source>
</reference>
<evidence type="ECO:0000313" key="3">
    <source>
        <dbReference type="EMBL" id="KAK3357481.1"/>
    </source>
</evidence>
<dbReference type="Proteomes" id="UP001275084">
    <property type="component" value="Unassembled WGS sequence"/>
</dbReference>
<accession>A0AAJ0HMU2</accession>
<protein>
    <recommendedName>
        <fullName evidence="5">Secreted protein</fullName>
    </recommendedName>
</protein>
<evidence type="ECO:0008006" key="5">
    <source>
        <dbReference type="Google" id="ProtNLM"/>
    </source>
</evidence>
<name>A0AAJ0HMU2_9PEZI</name>
<feature type="signal peptide" evidence="2">
    <location>
        <begin position="1"/>
        <end position="31"/>
    </location>
</feature>
<evidence type="ECO:0000256" key="2">
    <source>
        <dbReference type="SAM" id="SignalP"/>
    </source>
</evidence>